<evidence type="ECO:0000313" key="2">
    <source>
        <dbReference type="Proteomes" id="UP000262917"/>
    </source>
</evidence>
<protein>
    <submittedName>
        <fullName evidence="1">DUF1232 domain-containing protein</fullName>
    </submittedName>
</protein>
<dbReference type="OrthoDB" id="5958972at2"/>
<dbReference type="EMBL" id="QVPD01000002">
    <property type="protein sequence ID" value="RFP62099.1"/>
    <property type="molecule type" value="Genomic_DNA"/>
</dbReference>
<keyword evidence="2" id="KW-1185">Reference proteome</keyword>
<evidence type="ECO:0000313" key="1">
    <source>
        <dbReference type="EMBL" id="RFP62099.1"/>
    </source>
</evidence>
<organism evidence="1 2">
    <name type="scientific">Cognatiluteimonas weifangensis</name>
    <dbReference type="NCBI Taxonomy" id="2303539"/>
    <lineage>
        <taxon>Bacteria</taxon>
        <taxon>Pseudomonadati</taxon>
        <taxon>Pseudomonadota</taxon>
        <taxon>Gammaproteobacteria</taxon>
        <taxon>Lysobacterales</taxon>
        <taxon>Lysobacteraceae</taxon>
        <taxon>Cognatiluteimonas</taxon>
    </lineage>
</organism>
<dbReference type="AlphaFoldDB" id="A0A372DRB2"/>
<sequence length="217" mass="24609">METRTIKRDTANTFPHGFFDFLQVSQGRRHKLGDYTLEPARLERFNVSLRTLSPEAPNLTMDQIATAGARALARHQDGSVPPFVQSRMEALTRLQELAADSGWGVEPQTRGRIDVLLEYRREHGDLIPDELPVIGLLDDALLVDVALQLLHGELADYEDFCRFRKVAAEFAGLPVQQTGLTRRQWLDAMWQEQSRAASARARERYVPDARASLFHIT</sequence>
<dbReference type="RefSeq" id="WP_117201774.1">
    <property type="nucleotide sequence ID" value="NZ_JBHTBK010000008.1"/>
</dbReference>
<reference evidence="1 2" key="1">
    <citation type="submission" date="2018-08" db="EMBL/GenBank/DDBJ databases">
        <title>Lysobacter weifangensis sp. nov., a new member of the family 'Xanthomonadaceae', isolated from soil in a farmland.</title>
        <authorList>
            <person name="Zhao H."/>
        </authorList>
    </citation>
    <scope>NUCLEOTIDE SEQUENCE [LARGE SCALE GENOMIC DNA]</scope>
    <source>
        <strain evidence="1 2">WF-2</strain>
    </source>
</reference>
<dbReference type="Proteomes" id="UP000262917">
    <property type="component" value="Unassembled WGS sequence"/>
</dbReference>
<accession>A0A372DRB2</accession>
<comment type="caution">
    <text evidence="1">The sequence shown here is derived from an EMBL/GenBank/DDBJ whole genome shotgun (WGS) entry which is preliminary data.</text>
</comment>
<gene>
    <name evidence="1" type="ORF">D0Y53_03350</name>
</gene>
<proteinExistence type="predicted"/>
<name>A0A372DRB2_9GAMM</name>